<protein>
    <submittedName>
        <fullName evidence="4">Putative tetratricopeptide-like helical domain-containing protein</fullName>
    </submittedName>
    <submittedName>
        <fullName evidence="3">Tetratricopeptide-like helical domain superfamily</fullName>
    </submittedName>
</protein>
<organism evidence="4 5">
    <name type="scientific">Helianthus annuus</name>
    <name type="common">Common sunflower</name>
    <dbReference type="NCBI Taxonomy" id="4232"/>
    <lineage>
        <taxon>Eukaryota</taxon>
        <taxon>Viridiplantae</taxon>
        <taxon>Streptophyta</taxon>
        <taxon>Embryophyta</taxon>
        <taxon>Tracheophyta</taxon>
        <taxon>Spermatophyta</taxon>
        <taxon>Magnoliopsida</taxon>
        <taxon>eudicotyledons</taxon>
        <taxon>Gunneridae</taxon>
        <taxon>Pentapetalae</taxon>
        <taxon>asterids</taxon>
        <taxon>campanulids</taxon>
        <taxon>Asterales</taxon>
        <taxon>Asteraceae</taxon>
        <taxon>Asteroideae</taxon>
        <taxon>Heliantheae alliance</taxon>
        <taxon>Heliantheae</taxon>
        <taxon>Helianthus</taxon>
    </lineage>
</organism>
<reference evidence="3 5" key="1">
    <citation type="journal article" date="2017" name="Nature">
        <title>The sunflower genome provides insights into oil metabolism, flowering and Asterid evolution.</title>
        <authorList>
            <person name="Badouin H."/>
            <person name="Gouzy J."/>
            <person name="Grassa C.J."/>
            <person name="Murat F."/>
            <person name="Staton S.E."/>
            <person name="Cottret L."/>
            <person name="Lelandais-Briere C."/>
            <person name="Owens G.L."/>
            <person name="Carrere S."/>
            <person name="Mayjonade B."/>
            <person name="Legrand L."/>
            <person name="Gill N."/>
            <person name="Kane N.C."/>
            <person name="Bowers J.E."/>
            <person name="Hubner S."/>
            <person name="Bellec A."/>
            <person name="Berard A."/>
            <person name="Berges H."/>
            <person name="Blanchet N."/>
            <person name="Boniface M.C."/>
            <person name="Brunel D."/>
            <person name="Catrice O."/>
            <person name="Chaidir N."/>
            <person name="Claudel C."/>
            <person name="Donnadieu C."/>
            <person name="Faraut T."/>
            <person name="Fievet G."/>
            <person name="Helmstetter N."/>
            <person name="King M."/>
            <person name="Knapp S.J."/>
            <person name="Lai Z."/>
            <person name="Le Paslier M.C."/>
            <person name="Lippi Y."/>
            <person name="Lorenzon L."/>
            <person name="Mandel J.R."/>
            <person name="Marage G."/>
            <person name="Marchand G."/>
            <person name="Marquand E."/>
            <person name="Bret-Mestries E."/>
            <person name="Morien E."/>
            <person name="Nambeesan S."/>
            <person name="Nguyen T."/>
            <person name="Pegot-Espagnet P."/>
            <person name="Pouilly N."/>
            <person name="Raftis F."/>
            <person name="Sallet E."/>
            <person name="Schiex T."/>
            <person name="Thomas J."/>
            <person name="Vandecasteele C."/>
            <person name="Vares D."/>
            <person name="Vear F."/>
            <person name="Vautrin S."/>
            <person name="Crespi M."/>
            <person name="Mangin B."/>
            <person name="Burke J.M."/>
            <person name="Salse J."/>
            <person name="Munos S."/>
            <person name="Vincourt P."/>
            <person name="Rieseberg L.H."/>
            <person name="Langlade N.B."/>
        </authorList>
    </citation>
    <scope>NUCLEOTIDE SEQUENCE [LARGE SCALE GENOMIC DNA]</scope>
    <source>
        <strain evidence="5">cv. SF193</strain>
        <tissue evidence="3">Leaves</tissue>
    </source>
</reference>
<dbReference type="AlphaFoldDB" id="A0A251TD65"/>
<keyword evidence="5" id="KW-1185">Reference proteome</keyword>
<dbReference type="Proteomes" id="UP000215914">
    <property type="component" value="Chromosome 11"/>
</dbReference>
<dbReference type="InterPro" id="IPR046960">
    <property type="entry name" value="PPR_At4g14850-like_plant"/>
</dbReference>
<sequence>MSKICCKVVTQINQTLRPATLISEIQSLLNLKNLDSAVNLALSHPVQFHHPPYVKLLHLCIDKQAYDQARLVHRHLYAYGFHSNLHINTKLLILYSKAGDMKSARHVFDEMRERSVVSWTALLSGYARNGYDGEALEVFVGMRRAGVKANQFSYASALSACTRLVFLSCGLQIQGCVYKGRFVYDSFVQCALIELHSKCGKIEDACSIFDMMLVKDMVCWNSMIGGFANRGYSNDAITMFRLMFRDGMTPDNFTLASVLMACARSKDLVHVLQLHGFVLKLGFGSYNSLNGSLINAYVKSRSVRSAYQIYKSMTKKDPISCTALISGYVHECSNTMDAMHLFIELHQALMNIDSVILCSMINICANTTSLILGKQIHALSLKRLAYHDVPMSNALIDMYSKCGEIIDARHVFDKMKEKNIISWTSLIAGYGKHGYGNKAISLYKQMVDEGLEPNSITFLSLLFSCSHSGLTAEGRLLFNSMINKYNIMPREKHYSCMVDLLARGGEIEEAYTLVQNMHVKPNASVWGAILGACSVHDNVAIGKVAAGHLFDLDPRKSVNYVVLAGIYAAAGLWDGAWDTRKLMEVEKLQKKQSGCSFFQSTSKRLLLS</sequence>
<dbReference type="GO" id="GO:0003723">
    <property type="term" value="F:RNA binding"/>
    <property type="evidence" value="ECO:0000318"/>
    <property type="project" value="GO_Central"/>
</dbReference>
<dbReference type="FunCoup" id="A0A251TD65">
    <property type="interactions" value="17"/>
</dbReference>
<feature type="repeat" description="PPR" evidence="2">
    <location>
        <begin position="388"/>
        <end position="418"/>
    </location>
</feature>
<dbReference type="Gene3D" id="1.25.40.10">
    <property type="entry name" value="Tetratricopeptide repeat domain"/>
    <property type="match status" value="4"/>
</dbReference>
<reference evidence="3" key="3">
    <citation type="submission" date="2020-06" db="EMBL/GenBank/DDBJ databases">
        <title>Helianthus annuus Genome sequencing and assembly Release 2.</title>
        <authorList>
            <person name="Gouzy J."/>
            <person name="Langlade N."/>
            <person name="Munos S."/>
        </authorList>
    </citation>
    <scope>NUCLEOTIDE SEQUENCE</scope>
    <source>
        <tissue evidence="3">Leaves</tissue>
    </source>
</reference>
<dbReference type="PANTHER" id="PTHR47926:SF417">
    <property type="entry name" value="PENTACOTRIPEPTIDE-REPEAT REGION OF PRORP DOMAIN-CONTAINING PROTEIN"/>
    <property type="match status" value="1"/>
</dbReference>
<proteinExistence type="predicted"/>
<dbReference type="STRING" id="4232.A0A251TD65"/>
<accession>A0A251TD65</accession>
<dbReference type="Gramene" id="mRNA:HanXRQr2_Chr11g0483981">
    <property type="protein sequence ID" value="CDS:HanXRQr2_Chr11g0483981.1"/>
    <property type="gene ID" value="HanXRQr2_Chr11g0483981"/>
</dbReference>
<dbReference type="Pfam" id="PF13041">
    <property type="entry name" value="PPR_2"/>
    <property type="match status" value="3"/>
</dbReference>
<dbReference type="EMBL" id="CM007900">
    <property type="protein sequence ID" value="OTG07891.1"/>
    <property type="molecule type" value="Genomic_DNA"/>
</dbReference>
<dbReference type="InterPro" id="IPR011990">
    <property type="entry name" value="TPR-like_helical_dom_sf"/>
</dbReference>
<dbReference type="GO" id="GO:0003729">
    <property type="term" value="F:mRNA binding"/>
    <property type="evidence" value="ECO:0007669"/>
    <property type="project" value="UniProtKB-ARBA"/>
</dbReference>
<evidence type="ECO:0000313" key="4">
    <source>
        <dbReference type="EMBL" id="OTG07891.1"/>
    </source>
</evidence>
<feature type="repeat" description="PPR" evidence="2">
    <location>
        <begin position="419"/>
        <end position="453"/>
    </location>
</feature>
<reference evidence="4" key="2">
    <citation type="submission" date="2017-02" db="EMBL/GenBank/DDBJ databases">
        <title>Sunflower complete genome.</title>
        <authorList>
            <person name="Langlade N."/>
            <person name="Munos S."/>
        </authorList>
    </citation>
    <scope>NUCLEOTIDE SEQUENCE [LARGE SCALE GENOMIC DNA]</scope>
    <source>
        <tissue evidence="4">Leaves</tissue>
    </source>
</reference>
<evidence type="ECO:0000313" key="3">
    <source>
        <dbReference type="EMBL" id="KAF5781463.1"/>
    </source>
</evidence>
<dbReference type="FunFam" id="1.25.40.10:FF:000073">
    <property type="entry name" value="Pentatricopeptide repeat-containing protein chloroplastic"/>
    <property type="match status" value="1"/>
</dbReference>
<evidence type="ECO:0000313" key="5">
    <source>
        <dbReference type="Proteomes" id="UP000215914"/>
    </source>
</evidence>
<evidence type="ECO:0000256" key="1">
    <source>
        <dbReference type="ARBA" id="ARBA00022737"/>
    </source>
</evidence>
<dbReference type="GO" id="GO:0009451">
    <property type="term" value="P:RNA modification"/>
    <property type="evidence" value="ECO:0000318"/>
    <property type="project" value="GO_Central"/>
</dbReference>
<dbReference type="OMA" id="ESYDLIC"/>
<dbReference type="InterPro" id="IPR046848">
    <property type="entry name" value="E_motif"/>
</dbReference>
<dbReference type="Pfam" id="PF20431">
    <property type="entry name" value="E_motif"/>
    <property type="match status" value="1"/>
</dbReference>
<name>A0A251TD65_HELAN</name>
<dbReference type="InterPro" id="IPR002885">
    <property type="entry name" value="PPR_rpt"/>
</dbReference>
<feature type="repeat" description="PPR" evidence="2">
    <location>
        <begin position="216"/>
        <end position="250"/>
    </location>
</feature>
<evidence type="ECO:0000256" key="2">
    <source>
        <dbReference type="PROSITE-ProRule" id="PRU00708"/>
    </source>
</evidence>
<feature type="repeat" description="PPR" evidence="2">
    <location>
        <begin position="115"/>
        <end position="149"/>
    </location>
</feature>
<dbReference type="OrthoDB" id="1859199at2759"/>
<dbReference type="NCBIfam" id="TIGR00756">
    <property type="entry name" value="PPR"/>
    <property type="match status" value="6"/>
</dbReference>
<keyword evidence="1" id="KW-0677">Repeat</keyword>
<dbReference type="EMBL" id="MNCJ02000326">
    <property type="protein sequence ID" value="KAF5781463.1"/>
    <property type="molecule type" value="Genomic_DNA"/>
</dbReference>
<dbReference type="InParanoid" id="A0A251TD65"/>
<dbReference type="FunFam" id="1.25.40.10:FF:000285">
    <property type="entry name" value="Pentatricopeptide repeat-containing protein, chloroplastic"/>
    <property type="match status" value="1"/>
</dbReference>
<dbReference type="Pfam" id="PF01535">
    <property type="entry name" value="PPR"/>
    <property type="match status" value="3"/>
</dbReference>
<dbReference type="PANTHER" id="PTHR47926">
    <property type="entry name" value="PENTATRICOPEPTIDE REPEAT-CONTAINING PROTEIN"/>
    <property type="match status" value="1"/>
</dbReference>
<dbReference type="FunFam" id="1.25.40.10:FF:000090">
    <property type="entry name" value="Pentatricopeptide repeat-containing protein, chloroplastic"/>
    <property type="match status" value="1"/>
</dbReference>
<dbReference type="PROSITE" id="PS51375">
    <property type="entry name" value="PPR"/>
    <property type="match status" value="4"/>
</dbReference>
<gene>
    <name evidence="4" type="ORF">HannXRQ_Chr11g0335591</name>
    <name evidence="3" type="ORF">HanXRQr2_Chr11g0483981</name>
</gene>